<sequence length="251" mass="26844">MCLIVLAWRPGHRLPLLVAANRDEFYARPTAALAEWPQMPGLIAGRDLQAGGTWLGIGPGGRFAALTNIRDPRAPQGSRSRGELPLRFLQGDLGPEAFLGRLHSEAADYSGFNLLVGDRQQLCHYNSQSGRIEVLQPGIHGISNADLDTPWPKLQRAKAALTSALERADEETLFALLANTAKPADAALPDTGVGLDTERLLASVFIASANYGTRASTLLFSHADGTRQLIERSFGAGGVAIGEVRVETGNQ</sequence>
<dbReference type="OrthoDB" id="4380123at2"/>
<dbReference type="PANTHER" id="PTHR17985:SF8">
    <property type="entry name" value="TRANSPORT AND GOLGI ORGANIZATION PROTEIN 2 HOMOLOG"/>
    <property type="match status" value="1"/>
</dbReference>
<name>A0A0D0KV59_9PSED</name>
<evidence type="ECO:0000313" key="2">
    <source>
        <dbReference type="Proteomes" id="UP000032068"/>
    </source>
</evidence>
<dbReference type="Proteomes" id="UP000032068">
    <property type="component" value="Unassembled WGS sequence"/>
</dbReference>
<dbReference type="EMBL" id="JXQW01000024">
    <property type="protein sequence ID" value="KIQ00983.1"/>
    <property type="molecule type" value="Genomic_DNA"/>
</dbReference>
<dbReference type="RefSeq" id="WP_042553559.1">
    <property type="nucleotide sequence ID" value="NZ_JXQW01000024.1"/>
</dbReference>
<protein>
    <submittedName>
        <fullName evidence="1">Signal peptide protein</fullName>
    </submittedName>
</protein>
<comment type="caution">
    <text evidence="1">The sequence shown here is derived from an EMBL/GenBank/DDBJ whole genome shotgun (WGS) entry which is preliminary data.</text>
</comment>
<organism evidence="1 2">
    <name type="scientific">Pseudomonas fulva</name>
    <dbReference type="NCBI Taxonomy" id="47880"/>
    <lineage>
        <taxon>Bacteria</taxon>
        <taxon>Pseudomonadati</taxon>
        <taxon>Pseudomonadota</taxon>
        <taxon>Gammaproteobacteria</taxon>
        <taxon>Pseudomonadales</taxon>
        <taxon>Pseudomonadaceae</taxon>
        <taxon>Pseudomonas</taxon>
    </lineage>
</organism>
<evidence type="ECO:0000313" key="1">
    <source>
        <dbReference type="EMBL" id="KIQ00983.1"/>
    </source>
</evidence>
<gene>
    <name evidence="1" type="ORF">RU08_09525</name>
</gene>
<reference evidence="1 2" key="1">
    <citation type="submission" date="2014-12" db="EMBL/GenBank/DDBJ databases">
        <title>16Stimator: statistical estimation of ribosomal gene copy numbers from draft genome assemblies.</title>
        <authorList>
            <person name="Perisin M.A."/>
            <person name="Vetter M."/>
            <person name="Gilbert J.A."/>
            <person name="Bergelson J."/>
        </authorList>
    </citation>
    <scope>NUCLEOTIDE SEQUENCE [LARGE SCALE GENOMIC DNA]</scope>
    <source>
        <strain evidence="1 2">MEJ086</strain>
    </source>
</reference>
<proteinExistence type="predicted"/>
<dbReference type="Pfam" id="PF05742">
    <property type="entry name" value="TANGO2"/>
    <property type="match status" value="1"/>
</dbReference>
<dbReference type="PANTHER" id="PTHR17985">
    <property type="entry name" value="SER/THR-RICH PROTEIN T10 IN DGCR REGION"/>
    <property type="match status" value="1"/>
</dbReference>
<accession>A0A0D0KV59</accession>
<dbReference type="InterPro" id="IPR008551">
    <property type="entry name" value="TANGO2"/>
</dbReference>
<dbReference type="AlphaFoldDB" id="A0A0D0KV59"/>